<evidence type="ECO:0000313" key="4">
    <source>
        <dbReference type="Proteomes" id="UP000515154"/>
    </source>
</evidence>
<feature type="region of interest" description="Disordered" evidence="1">
    <location>
        <begin position="265"/>
        <end position="392"/>
    </location>
</feature>
<feature type="chain" id="PRO_5027967082" evidence="3">
    <location>
        <begin position="25"/>
        <end position="452"/>
    </location>
</feature>
<feature type="region of interest" description="Disordered" evidence="1">
    <location>
        <begin position="403"/>
        <end position="422"/>
    </location>
</feature>
<evidence type="ECO:0000256" key="2">
    <source>
        <dbReference type="SAM" id="Phobius"/>
    </source>
</evidence>
<dbReference type="AlphaFoldDB" id="A0A6P7T2A6"/>
<keyword evidence="2" id="KW-0472">Membrane</keyword>
<evidence type="ECO:0000256" key="1">
    <source>
        <dbReference type="SAM" id="MobiDB-lite"/>
    </source>
</evidence>
<sequence length="452" mass="49671">MEPHGLKHHITTLIFLSNIIICASKTWTYEDNLGDTEYCCICDKDFIKEETIQECYIKNKNDPRQPFCNCNKGRLPKCSKSATICNRQITCPANLAYQNCAVPFVGGAKLVCNDSLLWEPLFTCPECPENTTVCNRQITCPERLYYQECKVPFVNNATLNCSNSLKWESNFTCPECPENTIICNRPVTCPERHYYKECKVPFVDNGKLVCGENLEWKPLFTCPDPESPILAIILGILFGVALLIIIIAGAVCCLRRRRSSGITIQRDSEEYRPQDTGIITPDAGQDPENGIPLRPLPNGNAGGDAENNEGNDIPGQDPEDGGQDIPLLNGNAGDNAGGNEGDDIPVPNGSEERGSGSVHNSSCGEDEGDFQPLISMTSGIEETGSNSGNEDITNVIRPLNVHAVENDPPNDAVENDPPNDRSILYADEHEHLPLSSLSADSYQDLNNMEMNI</sequence>
<keyword evidence="2" id="KW-0812">Transmembrane</keyword>
<feature type="transmembrane region" description="Helical" evidence="2">
    <location>
        <begin position="229"/>
        <end position="254"/>
    </location>
</feature>
<accession>A0A6P7T2A6</accession>
<name>A0A6P7T2A6_9MOLL</name>
<protein>
    <submittedName>
        <fullName evidence="5">Uncharacterized protein LOC115218424 isoform X1</fullName>
    </submittedName>
</protein>
<feature type="compositionally biased region" description="Polar residues" evidence="1">
    <location>
        <begin position="374"/>
        <end position="392"/>
    </location>
</feature>
<keyword evidence="2" id="KW-1133">Transmembrane helix</keyword>
<reference evidence="5" key="1">
    <citation type="submission" date="2025-08" db="UniProtKB">
        <authorList>
            <consortium name="RefSeq"/>
        </authorList>
    </citation>
    <scope>IDENTIFICATION</scope>
</reference>
<evidence type="ECO:0000256" key="3">
    <source>
        <dbReference type="SAM" id="SignalP"/>
    </source>
</evidence>
<gene>
    <name evidence="5" type="primary">LOC115218424</name>
</gene>
<keyword evidence="3" id="KW-0732">Signal</keyword>
<keyword evidence="4" id="KW-1185">Reference proteome</keyword>
<dbReference type="Proteomes" id="UP000515154">
    <property type="component" value="Linkage group LG13"/>
</dbReference>
<dbReference type="RefSeq" id="XP_029644091.1">
    <property type="nucleotide sequence ID" value="XM_029788231.2"/>
</dbReference>
<evidence type="ECO:0000313" key="5">
    <source>
        <dbReference type="RefSeq" id="XP_029644091.1"/>
    </source>
</evidence>
<dbReference type="KEGG" id="osn:115218424"/>
<feature type="signal peptide" evidence="3">
    <location>
        <begin position="1"/>
        <end position="24"/>
    </location>
</feature>
<feature type="compositionally biased region" description="Low complexity" evidence="1">
    <location>
        <begin position="303"/>
        <end position="312"/>
    </location>
</feature>
<organism evidence="4 5">
    <name type="scientific">Octopus sinensis</name>
    <name type="common">East Asian common octopus</name>
    <dbReference type="NCBI Taxonomy" id="2607531"/>
    <lineage>
        <taxon>Eukaryota</taxon>
        <taxon>Metazoa</taxon>
        <taxon>Spiralia</taxon>
        <taxon>Lophotrochozoa</taxon>
        <taxon>Mollusca</taxon>
        <taxon>Cephalopoda</taxon>
        <taxon>Coleoidea</taxon>
        <taxon>Octopodiformes</taxon>
        <taxon>Octopoda</taxon>
        <taxon>Incirrata</taxon>
        <taxon>Octopodidae</taxon>
        <taxon>Octopus</taxon>
    </lineage>
</organism>
<proteinExistence type="predicted"/>